<feature type="compositionally biased region" description="Polar residues" evidence="1">
    <location>
        <begin position="7"/>
        <end position="17"/>
    </location>
</feature>
<feature type="compositionally biased region" description="Low complexity" evidence="1">
    <location>
        <begin position="54"/>
        <end position="81"/>
    </location>
</feature>
<feature type="region of interest" description="Disordered" evidence="1">
    <location>
        <begin position="1"/>
        <end position="41"/>
    </location>
</feature>
<gene>
    <name evidence="2" type="ORF">UFOPK1619_00614</name>
</gene>
<evidence type="ECO:0000313" key="2">
    <source>
        <dbReference type="EMBL" id="CAB4565084.1"/>
    </source>
</evidence>
<name>A0A6J6DPI8_9ZZZZ</name>
<proteinExistence type="predicted"/>
<organism evidence="2">
    <name type="scientific">freshwater metagenome</name>
    <dbReference type="NCBI Taxonomy" id="449393"/>
    <lineage>
        <taxon>unclassified sequences</taxon>
        <taxon>metagenomes</taxon>
        <taxon>ecological metagenomes</taxon>
    </lineage>
</organism>
<accession>A0A6J6DPI8</accession>
<dbReference type="AlphaFoldDB" id="A0A6J6DPI8"/>
<reference evidence="2" key="1">
    <citation type="submission" date="2020-05" db="EMBL/GenBank/DDBJ databases">
        <authorList>
            <person name="Chiriac C."/>
            <person name="Salcher M."/>
            <person name="Ghai R."/>
            <person name="Kavagutti S V."/>
        </authorList>
    </citation>
    <scope>NUCLEOTIDE SEQUENCE</scope>
</reference>
<protein>
    <submittedName>
        <fullName evidence="2">Unannotated protein</fullName>
    </submittedName>
</protein>
<dbReference type="EMBL" id="CAEZTI010000105">
    <property type="protein sequence ID" value="CAB4565084.1"/>
    <property type="molecule type" value="Genomic_DNA"/>
</dbReference>
<feature type="region of interest" description="Disordered" evidence="1">
    <location>
        <begin position="54"/>
        <end position="139"/>
    </location>
</feature>
<sequence>MPAGTMATKNAIATSALSGWRQPKRALRKSSTNDAPIAPAHTAIPNATMTRRIAGSGKCAGSNNASSSNASNKPTATNAAPRNAHTARGPVTKKIDPRTTPYNKIVTDESAKLPTSNCANPNNPRLRPDSTGAPVSASHHPERRYVADHGMFIAIAATTMPAVTPTHRRTHFIATP</sequence>
<feature type="compositionally biased region" description="Polar residues" evidence="1">
    <location>
        <begin position="113"/>
        <end position="123"/>
    </location>
</feature>
<evidence type="ECO:0000256" key="1">
    <source>
        <dbReference type="SAM" id="MobiDB-lite"/>
    </source>
</evidence>